<dbReference type="EMBL" id="CP092148">
    <property type="protein sequence ID" value="WGS67195.1"/>
    <property type="molecule type" value="Genomic_DNA"/>
</dbReference>
<dbReference type="Gene3D" id="3.30.1320.10">
    <property type="match status" value="1"/>
</dbReference>
<dbReference type="Proteomes" id="UP001237869">
    <property type="component" value="Chromosome"/>
</dbReference>
<dbReference type="GO" id="GO:0005840">
    <property type="term" value="C:ribosome"/>
    <property type="evidence" value="ECO:0007669"/>
    <property type="project" value="UniProtKB-KW"/>
</dbReference>
<gene>
    <name evidence="1" type="ORF">MEJ65_00830</name>
</gene>
<proteinExistence type="predicted"/>
<protein>
    <submittedName>
        <fullName evidence="1">30S ribosomal protein S16</fullName>
    </submittedName>
</protein>
<evidence type="ECO:0000313" key="2">
    <source>
        <dbReference type="Proteomes" id="UP001237869"/>
    </source>
</evidence>
<accession>A0AAJ6FL92</accession>
<dbReference type="InterPro" id="IPR023803">
    <property type="entry name" value="Ribosomal_bS16_dom_sf"/>
</dbReference>
<evidence type="ECO:0000313" key="1">
    <source>
        <dbReference type="EMBL" id="WGS67195.1"/>
    </source>
</evidence>
<keyword evidence="1" id="KW-0687">Ribonucleoprotein</keyword>
<keyword evidence="1" id="KW-0689">Ribosomal protein</keyword>
<dbReference type="AlphaFoldDB" id="A0AAJ6FL92"/>
<dbReference type="SUPFAM" id="SSF54565">
    <property type="entry name" value="Ribosomal protein S16"/>
    <property type="match status" value="1"/>
</dbReference>
<dbReference type="RefSeq" id="WP_280956213.1">
    <property type="nucleotide sequence ID" value="NZ_CP092148.1"/>
</dbReference>
<organism evidence="1 2">
    <name type="scientific">Carsonella ruddii</name>
    <dbReference type="NCBI Taxonomy" id="114186"/>
    <lineage>
        <taxon>Bacteria</taxon>
        <taxon>Pseudomonadati</taxon>
        <taxon>Pseudomonadota</taxon>
        <taxon>Gammaproteobacteria</taxon>
        <taxon>Oceanospirillales</taxon>
        <taxon>Halomonadaceae</taxon>
        <taxon>Zymobacter group</taxon>
        <taxon>Candidatus Carsonella</taxon>
    </lineage>
</organism>
<sequence length="85" mass="10245">MLKYFLNFYIYIMIVIRLSKKEKNFYYINAIYKKKSVNGKIIKRIGFLNSLINYGKSFFINYKILSFFIKNGAKMSKRLYSISKI</sequence>
<reference evidence="1" key="1">
    <citation type="submission" date="2022-02" db="EMBL/GenBank/DDBJ databases">
        <title>Long-read sequencing of the primary endosymbionts of Cacopsylla melanoneura.</title>
        <authorList>
            <person name="Dittmer J."/>
            <person name="Corretto E."/>
            <person name="Stauffer C."/>
            <person name="Schuler H."/>
        </authorList>
    </citation>
    <scope>NUCLEOTIDE SEQUENCE</scope>
    <source>
        <strain evidence="1">Cmel4</strain>
    </source>
</reference>
<name>A0AAJ6FL92_CARRU</name>